<dbReference type="SMART" id="SM00119">
    <property type="entry name" value="HECTc"/>
    <property type="match status" value="1"/>
</dbReference>
<dbReference type="GO" id="GO:0000209">
    <property type="term" value="P:protein polyubiquitination"/>
    <property type="evidence" value="ECO:0007669"/>
    <property type="project" value="InterPro"/>
</dbReference>
<dbReference type="OrthoDB" id="8068875at2759"/>
<evidence type="ECO:0000256" key="4">
    <source>
        <dbReference type="ARBA" id="ARBA00022786"/>
    </source>
</evidence>
<protein>
    <recommendedName>
        <fullName evidence="2">HECT-type E3 ubiquitin transferase</fullName>
        <ecNumber evidence="2">2.3.2.26</ecNumber>
    </recommendedName>
</protein>
<evidence type="ECO:0000256" key="6">
    <source>
        <dbReference type="SAM" id="MobiDB-lite"/>
    </source>
</evidence>
<comment type="caution">
    <text evidence="8">The sequence shown here is derived from an EMBL/GenBank/DDBJ whole genome shotgun (WGS) entry which is preliminary data.</text>
</comment>
<feature type="region of interest" description="Disordered" evidence="6">
    <location>
        <begin position="792"/>
        <end position="831"/>
    </location>
</feature>
<evidence type="ECO:0000256" key="3">
    <source>
        <dbReference type="ARBA" id="ARBA00022679"/>
    </source>
</evidence>
<evidence type="ECO:0000259" key="7">
    <source>
        <dbReference type="PROSITE" id="PS50237"/>
    </source>
</evidence>
<accession>K0S2P6</accession>
<keyword evidence="4 5" id="KW-0833">Ubl conjugation pathway</keyword>
<dbReference type="Gene3D" id="3.30.2410.10">
    <property type="entry name" value="Hect, E3 ligase catalytic domain"/>
    <property type="match status" value="1"/>
</dbReference>
<dbReference type="AlphaFoldDB" id="K0S2P6"/>
<dbReference type="PROSITE" id="PS50237">
    <property type="entry name" value="HECT"/>
    <property type="match status" value="1"/>
</dbReference>
<evidence type="ECO:0000256" key="1">
    <source>
        <dbReference type="ARBA" id="ARBA00000885"/>
    </source>
</evidence>
<dbReference type="GO" id="GO:0006511">
    <property type="term" value="P:ubiquitin-dependent protein catabolic process"/>
    <property type="evidence" value="ECO:0007669"/>
    <property type="project" value="TreeGrafter"/>
</dbReference>
<organism evidence="8 9">
    <name type="scientific">Thalassiosira oceanica</name>
    <name type="common">Marine diatom</name>
    <dbReference type="NCBI Taxonomy" id="159749"/>
    <lineage>
        <taxon>Eukaryota</taxon>
        <taxon>Sar</taxon>
        <taxon>Stramenopiles</taxon>
        <taxon>Ochrophyta</taxon>
        <taxon>Bacillariophyta</taxon>
        <taxon>Coscinodiscophyceae</taxon>
        <taxon>Thalassiosirophycidae</taxon>
        <taxon>Thalassiosirales</taxon>
        <taxon>Thalassiosiraceae</taxon>
        <taxon>Thalassiosira</taxon>
    </lineage>
</organism>
<proteinExistence type="predicted"/>
<reference evidence="8 9" key="1">
    <citation type="journal article" date="2012" name="Genome Biol.">
        <title>Genome and low-iron response of an oceanic diatom adapted to chronic iron limitation.</title>
        <authorList>
            <person name="Lommer M."/>
            <person name="Specht M."/>
            <person name="Roy A.S."/>
            <person name="Kraemer L."/>
            <person name="Andreson R."/>
            <person name="Gutowska M.A."/>
            <person name="Wolf J."/>
            <person name="Bergner S.V."/>
            <person name="Schilhabel M.B."/>
            <person name="Klostermeier U.C."/>
            <person name="Beiko R.G."/>
            <person name="Rosenstiel P."/>
            <person name="Hippler M."/>
            <person name="Laroche J."/>
        </authorList>
    </citation>
    <scope>NUCLEOTIDE SEQUENCE [LARGE SCALE GENOMIC DNA]</scope>
    <source>
        <strain evidence="8 9">CCMP1005</strain>
    </source>
</reference>
<dbReference type="SUPFAM" id="SSF56204">
    <property type="entry name" value="Hect, E3 ligase catalytic domain"/>
    <property type="match status" value="1"/>
</dbReference>
<evidence type="ECO:0000256" key="5">
    <source>
        <dbReference type="PROSITE-ProRule" id="PRU00104"/>
    </source>
</evidence>
<dbReference type="Gene3D" id="3.90.1750.10">
    <property type="entry name" value="Hect, E3 ligase catalytic domains"/>
    <property type="match status" value="1"/>
</dbReference>
<sequence length="1278" mass="142379">MFDGSVRAKREINLAGKGSSKSSRKSNLAAAKQQRLKRAEIKARQNATKRIQRCWRGSVCRKTRGAELREEFIAIQDIASLGDSAKQKAAKRRACSLLAFRIAPPLLPFYAGDATGVRGTSTTCNKRGDRDPFAEREIRQDLLTMQQLLEQSRDAVSPVAARRIFATALILLRQSAHQQRHRISAHDEIENQRLVQLMTHILDSKFSTMPELLRGWGASFGVSYRPSDYYMGVLCENKKTGPFGSIAALIILCFRDFALLYVNDNNRPAGVFILKSMLDLCCDAIVQLSISEVDVERNIPYQYQQGLALLATTLFACTSRVDADFNGWENERMSCCVREIFVKKKHSACLSWRPLAIHYLATCMQVEESQLYRGGHLPGPVSNLHPLLGGLKETLSTREFAVVGAVFSSASSPKNGLESEILAFSIPSILAYALRHQQELALLVCSAAQGEDIAGLMSRKTLNRQSSDAEAIAIATAAAAICENVDTSEDEDEEPPTQQRQISMLTSNITATKVYSRSELLTIPKLDDLYHNNFHNAKKQILERLQAPASEGRVKQLISLAQQIGKGDILRQLSARLFSTSFSDSALSCHRAVLEPLNVMAWQERARKSYSSALAICMTNLSGAKAGRNAASPLLANLAFDQSFLDTLWDGLIRWQPSQSDDAATTIASFEAFTSFCDAFAHNLLTVSDDDFLQRHNGVSSGIVAKDVVLKLKLVLSDLYWGRPVVAADLSASGNSLDSALRFQRARLLLSGTKLFNSLHERWSRLYRDVVQFCAEDCWWFSYLASRGSHDNSPLARGQNNSQMNADDPMDSSDDEGDMPRGSTDTDGDALADNFRDAKMARVLTAVPQAMPFNRRVNMFNYLIEADKARTQDESGVMRQIMQAMQDGEEEPEIPGRENVTIRRHELYSDSKRTLNRLGKRLKKRVQVTFINEHGMQEAGIDGGGVFKEFIDDLIKNIFIPAERPNDKDSHPEFFTVTPIQTLNVNGALDESPDTLSNFVFAGRVLGKAIYESILVEPQFCFPFLNKLLGRQNSLDDLKNLDPEYFRNLKSLQHMSSDEIDSLGLTFETEGANSISVELLPNGSNIPVTKKVIQYIHLVSHQKMNVSGSRQTHAFLSGFRDMIPSHHVRLFSAYELQKIISGDDAVKGIDVQSFMNVVRYSGGYHPTQSIMLWFWQVVAEMTPQQQRLFLKFMTSCSRQPLLGFGSMNPPPCIQQIRLLEDARGRDVAEGAAAGNGHVRLPSSSTCMNLLKLPKYTSKEMLREKLLYAIESAAGFELS</sequence>
<gene>
    <name evidence="8" type="ORF">THAOC_25032</name>
</gene>
<feature type="active site" description="Glycyl thioester intermediate" evidence="5">
    <location>
        <position position="1246"/>
    </location>
</feature>
<dbReference type="Proteomes" id="UP000266841">
    <property type="component" value="Unassembled WGS sequence"/>
</dbReference>
<dbReference type="EC" id="2.3.2.26" evidence="2"/>
<dbReference type="InterPro" id="IPR035983">
    <property type="entry name" value="Hect_E3_ubiquitin_ligase"/>
</dbReference>
<evidence type="ECO:0000313" key="8">
    <source>
        <dbReference type="EMBL" id="EJK55251.1"/>
    </source>
</evidence>
<name>K0S2P6_THAOC</name>
<dbReference type="Pfam" id="PF00632">
    <property type="entry name" value="HECT"/>
    <property type="match status" value="1"/>
</dbReference>
<dbReference type="PANTHER" id="PTHR45700:SF2">
    <property type="entry name" value="UBIQUITIN-PROTEIN LIGASE E3C"/>
    <property type="match status" value="1"/>
</dbReference>
<keyword evidence="3" id="KW-0808">Transferase</keyword>
<evidence type="ECO:0000256" key="2">
    <source>
        <dbReference type="ARBA" id="ARBA00012485"/>
    </source>
</evidence>
<comment type="catalytic activity">
    <reaction evidence="1">
        <text>S-ubiquitinyl-[E2 ubiquitin-conjugating enzyme]-L-cysteine + [acceptor protein]-L-lysine = [E2 ubiquitin-conjugating enzyme]-L-cysteine + N(6)-ubiquitinyl-[acceptor protein]-L-lysine.</text>
        <dbReference type="EC" id="2.3.2.26"/>
    </reaction>
</comment>
<dbReference type="Gene3D" id="3.30.2160.10">
    <property type="entry name" value="Hect, E3 ligase catalytic domain"/>
    <property type="match status" value="1"/>
</dbReference>
<keyword evidence="9" id="KW-1185">Reference proteome</keyword>
<dbReference type="CDD" id="cd00078">
    <property type="entry name" value="HECTc"/>
    <property type="match status" value="1"/>
</dbReference>
<feature type="domain" description="HECT" evidence="7">
    <location>
        <begin position="922"/>
        <end position="1278"/>
    </location>
</feature>
<dbReference type="EMBL" id="AGNL01034478">
    <property type="protein sequence ID" value="EJK55251.1"/>
    <property type="molecule type" value="Genomic_DNA"/>
</dbReference>
<dbReference type="InterPro" id="IPR000569">
    <property type="entry name" value="HECT_dom"/>
</dbReference>
<feature type="compositionally biased region" description="Acidic residues" evidence="6">
    <location>
        <begin position="808"/>
        <end position="817"/>
    </location>
</feature>
<dbReference type="PANTHER" id="PTHR45700">
    <property type="entry name" value="UBIQUITIN-PROTEIN LIGASE E3C"/>
    <property type="match status" value="1"/>
</dbReference>
<evidence type="ECO:0000313" key="9">
    <source>
        <dbReference type="Proteomes" id="UP000266841"/>
    </source>
</evidence>
<dbReference type="eggNOG" id="KOG4427">
    <property type="taxonomic scope" value="Eukaryota"/>
</dbReference>
<dbReference type="InterPro" id="IPR044611">
    <property type="entry name" value="E3A/B/C-like"/>
</dbReference>
<dbReference type="PROSITE" id="PS50096">
    <property type="entry name" value="IQ"/>
    <property type="match status" value="1"/>
</dbReference>
<dbReference type="GO" id="GO:0061630">
    <property type="term" value="F:ubiquitin protein ligase activity"/>
    <property type="evidence" value="ECO:0007669"/>
    <property type="project" value="UniProtKB-EC"/>
</dbReference>